<dbReference type="HOGENOM" id="CLU_002706_15_6_1"/>
<dbReference type="FunFam" id="1.25.40.10:FF:000381">
    <property type="entry name" value="Pentatricopeptide repeat-containing protein"/>
    <property type="match status" value="1"/>
</dbReference>
<feature type="repeat" description="PPR" evidence="2">
    <location>
        <begin position="555"/>
        <end position="589"/>
    </location>
</feature>
<evidence type="ECO:0000313" key="4">
    <source>
        <dbReference type="Proteomes" id="UP000001514"/>
    </source>
</evidence>
<dbReference type="PANTHER" id="PTHR47926">
    <property type="entry name" value="PENTATRICOPEPTIDE REPEAT-CONTAINING PROTEIN"/>
    <property type="match status" value="1"/>
</dbReference>
<dbReference type="AlphaFoldDB" id="D8QMY9"/>
<dbReference type="InterPro" id="IPR046960">
    <property type="entry name" value="PPR_At4g14850-like_plant"/>
</dbReference>
<dbReference type="PROSITE" id="PS51375">
    <property type="entry name" value="PPR"/>
    <property type="match status" value="6"/>
</dbReference>
<evidence type="ECO:0000256" key="1">
    <source>
        <dbReference type="ARBA" id="ARBA00022737"/>
    </source>
</evidence>
<dbReference type="EMBL" id="GL377565">
    <property type="protein sequence ID" value="EFJ38015.1"/>
    <property type="molecule type" value="Genomic_DNA"/>
</dbReference>
<reference evidence="3 4" key="1">
    <citation type="journal article" date="2011" name="Science">
        <title>The Selaginella genome identifies genetic changes associated with the evolution of vascular plants.</title>
        <authorList>
            <person name="Banks J.A."/>
            <person name="Nishiyama T."/>
            <person name="Hasebe M."/>
            <person name="Bowman J.L."/>
            <person name="Gribskov M."/>
            <person name="dePamphilis C."/>
            <person name="Albert V.A."/>
            <person name="Aono N."/>
            <person name="Aoyama T."/>
            <person name="Ambrose B.A."/>
            <person name="Ashton N.W."/>
            <person name="Axtell M.J."/>
            <person name="Barker E."/>
            <person name="Barker M.S."/>
            <person name="Bennetzen J.L."/>
            <person name="Bonawitz N.D."/>
            <person name="Chapple C."/>
            <person name="Cheng C."/>
            <person name="Correa L.G."/>
            <person name="Dacre M."/>
            <person name="DeBarry J."/>
            <person name="Dreyer I."/>
            <person name="Elias M."/>
            <person name="Engstrom E.M."/>
            <person name="Estelle M."/>
            <person name="Feng L."/>
            <person name="Finet C."/>
            <person name="Floyd S.K."/>
            <person name="Frommer W.B."/>
            <person name="Fujita T."/>
            <person name="Gramzow L."/>
            <person name="Gutensohn M."/>
            <person name="Harholt J."/>
            <person name="Hattori M."/>
            <person name="Heyl A."/>
            <person name="Hirai T."/>
            <person name="Hiwatashi Y."/>
            <person name="Ishikawa M."/>
            <person name="Iwata M."/>
            <person name="Karol K.G."/>
            <person name="Koehler B."/>
            <person name="Kolukisaoglu U."/>
            <person name="Kubo M."/>
            <person name="Kurata T."/>
            <person name="Lalonde S."/>
            <person name="Li K."/>
            <person name="Li Y."/>
            <person name="Litt A."/>
            <person name="Lyons E."/>
            <person name="Manning G."/>
            <person name="Maruyama T."/>
            <person name="Michael T.P."/>
            <person name="Mikami K."/>
            <person name="Miyazaki S."/>
            <person name="Morinaga S."/>
            <person name="Murata T."/>
            <person name="Mueller-Roeber B."/>
            <person name="Nelson D.R."/>
            <person name="Obara M."/>
            <person name="Oguri Y."/>
            <person name="Olmstead R.G."/>
            <person name="Onodera N."/>
            <person name="Petersen B.L."/>
            <person name="Pils B."/>
            <person name="Prigge M."/>
            <person name="Rensing S.A."/>
            <person name="Riano-Pachon D.M."/>
            <person name="Roberts A.W."/>
            <person name="Sato Y."/>
            <person name="Scheller H.V."/>
            <person name="Schulz B."/>
            <person name="Schulz C."/>
            <person name="Shakirov E.V."/>
            <person name="Shibagaki N."/>
            <person name="Shinohara N."/>
            <person name="Shippen D.E."/>
            <person name="Soerensen I."/>
            <person name="Sotooka R."/>
            <person name="Sugimoto N."/>
            <person name="Sugita M."/>
            <person name="Sumikawa N."/>
            <person name="Tanurdzic M."/>
            <person name="Theissen G."/>
            <person name="Ulvskov P."/>
            <person name="Wakazuki S."/>
            <person name="Weng J.K."/>
            <person name="Willats W.W."/>
            <person name="Wipf D."/>
            <person name="Wolf P.G."/>
            <person name="Yang L."/>
            <person name="Zimmer A.D."/>
            <person name="Zhu Q."/>
            <person name="Mitros T."/>
            <person name="Hellsten U."/>
            <person name="Loque D."/>
            <person name="Otillar R."/>
            <person name="Salamov A."/>
            <person name="Schmutz J."/>
            <person name="Shapiro H."/>
            <person name="Lindquist E."/>
            <person name="Lucas S."/>
            <person name="Rokhsar D."/>
            <person name="Grigoriev I.V."/>
        </authorList>
    </citation>
    <scope>NUCLEOTIDE SEQUENCE [LARGE SCALE GENOMIC DNA]</scope>
</reference>
<dbReference type="Pfam" id="PF13041">
    <property type="entry name" value="PPR_2"/>
    <property type="match status" value="2"/>
</dbReference>
<feature type="repeat" description="PPR" evidence="2">
    <location>
        <begin position="151"/>
        <end position="185"/>
    </location>
</feature>
<dbReference type="Gramene" id="EFJ38015">
    <property type="protein sequence ID" value="EFJ38015"/>
    <property type="gene ID" value="SELMODRAFT_70138"/>
</dbReference>
<dbReference type="FunFam" id="1.25.40.10:FF:000285">
    <property type="entry name" value="Pentatricopeptide repeat-containing protein, chloroplastic"/>
    <property type="match status" value="1"/>
</dbReference>
<dbReference type="NCBIfam" id="TIGR00756">
    <property type="entry name" value="PPR"/>
    <property type="match status" value="6"/>
</dbReference>
<feature type="repeat" description="PPR" evidence="2">
    <location>
        <begin position="251"/>
        <end position="285"/>
    </location>
</feature>
<feature type="repeat" description="PPR" evidence="2">
    <location>
        <begin position="353"/>
        <end position="387"/>
    </location>
</feature>
<feature type="repeat" description="PPR" evidence="2">
    <location>
        <begin position="50"/>
        <end position="84"/>
    </location>
</feature>
<dbReference type="GO" id="GO:0048731">
    <property type="term" value="P:system development"/>
    <property type="evidence" value="ECO:0007669"/>
    <property type="project" value="UniProtKB-ARBA"/>
</dbReference>
<dbReference type="eggNOG" id="KOG4197">
    <property type="taxonomic scope" value="Eukaryota"/>
</dbReference>
<organism evidence="4">
    <name type="scientific">Selaginella moellendorffii</name>
    <name type="common">Spikemoss</name>
    <dbReference type="NCBI Taxonomy" id="88036"/>
    <lineage>
        <taxon>Eukaryota</taxon>
        <taxon>Viridiplantae</taxon>
        <taxon>Streptophyta</taxon>
        <taxon>Embryophyta</taxon>
        <taxon>Tracheophyta</taxon>
        <taxon>Lycopodiopsida</taxon>
        <taxon>Selaginellales</taxon>
        <taxon>Selaginellaceae</taxon>
        <taxon>Selaginella</taxon>
    </lineage>
</organism>
<sequence length="672" mass="72821">LEQGKTIHEQMSKDGYARETYLGNLLVDMYGKCGSLRDAEAAFHTIRERNLFTWTIAMTAFAQNGDPRQAIHLFQAMCLDGVELDRVAFATAVGACSSLGDLHTGRSLHSTIATSSFQSDAVLRVSLINMYAKAGEFALAEDLFQRLKPKNAVAYTALIAAYSQFKMGREALGLYRAMHLEGVAPDKVAMLSALGACASEPDGRAIHACITCCGSDGDDTVASALVSMYGRFQMLESAKSVFFHRRVPRSSVELWNSMISAYVQSGHHREALELFEKMELEGVAPDVVTIVEILGVCSVLRKLDKARMIHAQLRARVDADTAVVDSLLNVYRECRSLEDAVTVFREEAGGARDCVAWNTMIAAYAECGDPGMALKLFTLMDLHGVEPTEVTYVAVLGAASSLGALTRGASLHHRIRSCGLDELPFVSNSLMQFYGSCGRLSSATAVFHSLERRDEVSWNTIMGLYTQHGCCDTALAVFHGMELEGVRANVITLTNVVTACTVTGDAAIGKSIHARVLSMGLEHHSAVGSALVAMYGKFGMLDRAVSCFNDISAKNTVSWNALMTGFAQQGQSVETVQLSRAMQLQGMESDGATYLVVLFACSHGGLVEEALSCFSNLVEDGSVSVNDEHYGCLIDLLARAGWLDRAEDLFRSMPFEPDSTSWMSLVGACKLH</sequence>
<feature type="non-terminal residue" evidence="3">
    <location>
        <position position="1"/>
    </location>
</feature>
<protein>
    <recommendedName>
        <fullName evidence="5">Pentacotripeptide-repeat region of PRORP domain-containing protein</fullName>
    </recommendedName>
</protein>
<dbReference type="InParanoid" id="D8QMY9"/>
<dbReference type="InterPro" id="IPR011990">
    <property type="entry name" value="TPR-like_helical_dom_sf"/>
</dbReference>
<keyword evidence="1" id="KW-0677">Repeat</keyword>
<dbReference type="KEGG" id="smo:SELMODRAFT_70138"/>
<dbReference type="GO" id="GO:0009451">
    <property type="term" value="P:RNA modification"/>
    <property type="evidence" value="ECO:0007669"/>
    <property type="project" value="InterPro"/>
</dbReference>
<dbReference type="Gene3D" id="1.25.40.10">
    <property type="entry name" value="Tetratricopeptide repeat domain"/>
    <property type="match status" value="5"/>
</dbReference>
<name>D8QMY9_SELML</name>
<gene>
    <name evidence="3" type="ORF">SELMODRAFT_70138</name>
</gene>
<feature type="repeat" description="PPR" evidence="2">
    <location>
        <begin position="454"/>
        <end position="488"/>
    </location>
</feature>
<dbReference type="InterPro" id="IPR002885">
    <property type="entry name" value="PPR_rpt"/>
</dbReference>
<dbReference type="FunFam" id="1.25.40.10:FF:000158">
    <property type="entry name" value="pentatricopeptide repeat-containing protein At2g33680"/>
    <property type="match status" value="1"/>
</dbReference>
<feature type="non-terminal residue" evidence="3">
    <location>
        <position position="672"/>
    </location>
</feature>
<dbReference type="STRING" id="88036.D8QMY9"/>
<dbReference type="GO" id="GO:0003723">
    <property type="term" value="F:RNA binding"/>
    <property type="evidence" value="ECO:0007669"/>
    <property type="project" value="InterPro"/>
</dbReference>
<evidence type="ECO:0000256" key="2">
    <source>
        <dbReference type="PROSITE-ProRule" id="PRU00708"/>
    </source>
</evidence>
<dbReference type="Proteomes" id="UP000001514">
    <property type="component" value="Unassembled WGS sequence"/>
</dbReference>
<accession>D8QMY9</accession>
<keyword evidence="4" id="KW-1185">Reference proteome</keyword>
<evidence type="ECO:0008006" key="5">
    <source>
        <dbReference type="Google" id="ProtNLM"/>
    </source>
</evidence>
<dbReference type="PANTHER" id="PTHR47926:SF533">
    <property type="entry name" value="DYW DOMAIN-CONTAINING PROTEIN"/>
    <property type="match status" value="1"/>
</dbReference>
<dbReference type="Pfam" id="PF01535">
    <property type="entry name" value="PPR"/>
    <property type="match status" value="10"/>
</dbReference>
<dbReference type="OrthoDB" id="185373at2759"/>
<proteinExistence type="predicted"/>
<evidence type="ECO:0000313" key="3">
    <source>
        <dbReference type="EMBL" id="EFJ38015.1"/>
    </source>
</evidence>